<proteinExistence type="predicted"/>
<accession>A0ABV8CP52</accession>
<gene>
    <name evidence="1" type="ORF">ACFOSS_10850</name>
</gene>
<evidence type="ECO:0000313" key="2">
    <source>
        <dbReference type="Proteomes" id="UP001595692"/>
    </source>
</evidence>
<dbReference type="RefSeq" id="WP_377152376.1">
    <property type="nucleotide sequence ID" value="NZ_JBHSAF010000014.1"/>
</dbReference>
<reference evidence="2" key="1">
    <citation type="journal article" date="2019" name="Int. J. Syst. Evol. Microbiol.">
        <title>The Global Catalogue of Microorganisms (GCM) 10K type strain sequencing project: providing services to taxonomists for standard genome sequencing and annotation.</title>
        <authorList>
            <consortium name="The Broad Institute Genomics Platform"/>
            <consortium name="The Broad Institute Genome Sequencing Center for Infectious Disease"/>
            <person name="Wu L."/>
            <person name="Ma J."/>
        </authorList>
    </citation>
    <scope>NUCLEOTIDE SEQUENCE [LARGE SCALE GENOMIC DNA]</scope>
    <source>
        <strain evidence="2">CCUG 54939</strain>
    </source>
</reference>
<dbReference type="EMBL" id="JBHSAF010000014">
    <property type="protein sequence ID" value="MFC3913962.1"/>
    <property type="molecule type" value="Genomic_DNA"/>
</dbReference>
<sequence length="207" mass="24527">MLAKNAEYFHIHRLGPYSGLWQVGHRINWVQKRNNFFYDHYNTRGLFYDDGIEELPFGQALDKFFASSADYQRMEAMNLLKAAREVTKSQSLFIREEIFEEVRSNYFPHLPSRKTCIWVCTRDSVDFWWQTLNPGNQKLLKLNLTGSLYVADQRHLLADTYRHNDIRARAFEYWTGSDGIRLEDQEVLFEGIIDVVAEYNSPNEIER</sequence>
<dbReference type="Gene3D" id="3.20.170.10">
    <property type="entry name" value="ADP-ribosylation domain"/>
    <property type="match status" value="1"/>
</dbReference>
<dbReference type="SUPFAM" id="SSF56399">
    <property type="entry name" value="ADP-ribosylation"/>
    <property type="match status" value="1"/>
</dbReference>
<dbReference type="Gene3D" id="1.10.3800.10">
    <property type="entry name" value="ADP-ribosylation domain"/>
    <property type="match status" value="1"/>
</dbReference>
<protein>
    <submittedName>
        <fullName evidence="1">DUF2441 domain-containing protein</fullName>
    </submittedName>
</protein>
<name>A0ABV8CP52_9GAMM</name>
<evidence type="ECO:0000313" key="1">
    <source>
        <dbReference type="EMBL" id="MFC3913962.1"/>
    </source>
</evidence>
<organism evidence="1 2">
    <name type="scientific">Pseudaeromonas sharmana</name>
    <dbReference type="NCBI Taxonomy" id="328412"/>
    <lineage>
        <taxon>Bacteria</taxon>
        <taxon>Pseudomonadati</taxon>
        <taxon>Pseudomonadota</taxon>
        <taxon>Gammaproteobacteria</taxon>
        <taxon>Aeromonadales</taxon>
        <taxon>Aeromonadaceae</taxon>
        <taxon>Pseudaeromonas</taxon>
    </lineage>
</organism>
<keyword evidence="2" id="KW-1185">Reference proteome</keyword>
<comment type="caution">
    <text evidence="1">The sequence shown here is derived from an EMBL/GenBank/DDBJ whole genome shotgun (WGS) entry which is preliminary data.</text>
</comment>
<dbReference type="Proteomes" id="UP001595692">
    <property type="component" value="Unassembled WGS sequence"/>
</dbReference>